<accession>A0A9N7YG84</accession>
<proteinExistence type="predicted"/>
<dbReference type="EMBL" id="CADEAL010001224">
    <property type="protein sequence ID" value="CAB1430350.1"/>
    <property type="molecule type" value="Genomic_DNA"/>
</dbReference>
<comment type="caution">
    <text evidence="1">The sequence shown here is derived from an EMBL/GenBank/DDBJ whole genome shotgun (WGS) entry which is preliminary data.</text>
</comment>
<dbReference type="AlphaFoldDB" id="A0A9N7YG84"/>
<evidence type="ECO:0000313" key="2">
    <source>
        <dbReference type="Proteomes" id="UP001153269"/>
    </source>
</evidence>
<protein>
    <submittedName>
        <fullName evidence="1">Uncharacterized protein</fullName>
    </submittedName>
</protein>
<name>A0A9N7YG84_PLEPL</name>
<gene>
    <name evidence="1" type="ORF">PLEPLA_LOCUS18332</name>
</gene>
<evidence type="ECO:0000313" key="1">
    <source>
        <dbReference type="EMBL" id="CAB1430350.1"/>
    </source>
</evidence>
<sequence>MTNPDKSRHRGRACLHIALELLQKPEERFDLKVRGEGDGDKHGRLLREGGGLLVHSEPFTSSVFFTPHLKCLTTTEAIKTPDKDSGHLCRNTTPVKAPPLVMRSAAKRRRGTWHVSSTVGS</sequence>
<reference evidence="1" key="1">
    <citation type="submission" date="2020-03" db="EMBL/GenBank/DDBJ databases">
        <authorList>
            <person name="Weist P."/>
        </authorList>
    </citation>
    <scope>NUCLEOTIDE SEQUENCE</scope>
</reference>
<dbReference type="Proteomes" id="UP001153269">
    <property type="component" value="Unassembled WGS sequence"/>
</dbReference>
<keyword evidence="2" id="KW-1185">Reference proteome</keyword>
<organism evidence="1 2">
    <name type="scientific">Pleuronectes platessa</name>
    <name type="common">European plaice</name>
    <dbReference type="NCBI Taxonomy" id="8262"/>
    <lineage>
        <taxon>Eukaryota</taxon>
        <taxon>Metazoa</taxon>
        <taxon>Chordata</taxon>
        <taxon>Craniata</taxon>
        <taxon>Vertebrata</taxon>
        <taxon>Euteleostomi</taxon>
        <taxon>Actinopterygii</taxon>
        <taxon>Neopterygii</taxon>
        <taxon>Teleostei</taxon>
        <taxon>Neoteleostei</taxon>
        <taxon>Acanthomorphata</taxon>
        <taxon>Carangaria</taxon>
        <taxon>Pleuronectiformes</taxon>
        <taxon>Pleuronectoidei</taxon>
        <taxon>Pleuronectidae</taxon>
        <taxon>Pleuronectes</taxon>
    </lineage>
</organism>